<evidence type="ECO:0000313" key="5">
    <source>
        <dbReference type="EMBL" id="MQP15533.1"/>
    </source>
</evidence>
<proteinExistence type="inferred from homology"/>
<dbReference type="EMBL" id="VZAH01000151">
    <property type="protein sequence ID" value="MQP15533.1"/>
    <property type="molecule type" value="Genomic_DNA"/>
</dbReference>
<dbReference type="AlphaFoldDB" id="A0A6G1VS28"/>
<dbReference type="Pfam" id="PF13102">
    <property type="entry name" value="Phage_int_SAM_5"/>
    <property type="match status" value="1"/>
</dbReference>
<comment type="similarity">
    <text evidence="1">Belongs to the 'phage' integrase family.</text>
</comment>
<name>A0A6G1VS28_9BACT</name>
<dbReference type="PANTHER" id="PTHR30349">
    <property type="entry name" value="PHAGE INTEGRASE-RELATED"/>
    <property type="match status" value="1"/>
</dbReference>
<accession>A0A6G1VS28</accession>
<feature type="domain" description="Tyr recombinase" evidence="4">
    <location>
        <begin position="203"/>
        <end position="400"/>
    </location>
</feature>
<evidence type="ECO:0000313" key="6">
    <source>
        <dbReference type="Proteomes" id="UP000477980"/>
    </source>
</evidence>
<comment type="caution">
    <text evidence="5">The sequence shown here is derived from an EMBL/GenBank/DDBJ whole genome shotgun (WGS) entry which is preliminary data.</text>
</comment>
<evidence type="ECO:0000256" key="3">
    <source>
        <dbReference type="ARBA" id="ARBA00023172"/>
    </source>
</evidence>
<dbReference type="InterPro" id="IPR025269">
    <property type="entry name" value="SAM-like_dom"/>
</dbReference>
<dbReference type="RefSeq" id="WP_153089514.1">
    <property type="nucleotide sequence ID" value="NZ_VZAH01000151.1"/>
</dbReference>
<organism evidence="5 6">
    <name type="scientific">Segatella copri</name>
    <dbReference type="NCBI Taxonomy" id="165179"/>
    <lineage>
        <taxon>Bacteria</taxon>
        <taxon>Pseudomonadati</taxon>
        <taxon>Bacteroidota</taxon>
        <taxon>Bacteroidia</taxon>
        <taxon>Bacteroidales</taxon>
        <taxon>Prevotellaceae</taxon>
        <taxon>Segatella</taxon>
    </lineage>
</organism>
<dbReference type="InterPro" id="IPR010998">
    <property type="entry name" value="Integrase_recombinase_N"/>
</dbReference>
<keyword evidence="2" id="KW-0238">DNA-binding</keyword>
<reference evidence="5 6" key="1">
    <citation type="submission" date="2019-09" db="EMBL/GenBank/DDBJ databases">
        <title>Distinct polysaccharide growth profiles of human intestinal Prevotella copri isolates.</title>
        <authorList>
            <person name="Fehlner-Peach H."/>
            <person name="Magnabosco C."/>
            <person name="Raghavan V."/>
            <person name="Scher J.U."/>
            <person name="Tett A."/>
            <person name="Cox L.M."/>
            <person name="Gottsegen C."/>
            <person name="Watters A."/>
            <person name="Wiltshire- Gordon J.D."/>
            <person name="Segata N."/>
            <person name="Bonneau R."/>
            <person name="Littman D.R."/>
        </authorList>
    </citation>
    <scope>NUCLEOTIDE SEQUENCE [LARGE SCALE GENOMIC DNA]</scope>
    <source>
        <strain evidence="6">iAA917</strain>
    </source>
</reference>
<evidence type="ECO:0000259" key="4">
    <source>
        <dbReference type="PROSITE" id="PS51898"/>
    </source>
</evidence>
<dbReference type="InterPro" id="IPR050090">
    <property type="entry name" value="Tyrosine_recombinase_XerCD"/>
</dbReference>
<dbReference type="Gene3D" id="1.10.150.130">
    <property type="match status" value="1"/>
</dbReference>
<dbReference type="PANTHER" id="PTHR30349:SF64">
    <property type="entry name" value="PROPHAGE INTEGRASE INTD-RELATED"/>
    <property type="match status" value="1"/>
</dbReference>
<dbReference type="GO" id="GO:0003677">
    <property type="term" value="F:DNA binding"/>
    <property type="evidence" value="ECO:0007669"/>
    <property type="project" value="UniProtKB-KW"/>
</dbReference>
<dbReference type="InterPro" id="IPR013762">
    <property type="entry name" value="Integrase-like_cat_sf"/>
</dbReference>
<evidence type="ECO:0000256" key="2">
    <source>
        <dbReference type="ARBA" id="ARBA00023125"/>
    </source>
</evidence>
<dbReference type="GO" id="GO:0015074">
    <property type="term" value="P:DNA integration"/>
    <property type="evidence" value="ECO:0007669"/>
    <property type="project" value="InterPro"/>
</dbReference>
<dbReference type="InterPro" id="IPR011010">
    <property type="entry name" value="DNA_brk_join_enz"/>
</dbReference>
<gene>
    <name evidence="5" type="ORF">F7D25_14265</name>
</gene>
<dbReference type="OrthoDB" id="5326076at2"/>
<dbReference type="SUPFAM" id="SSF56349">
    <property type="entry name" value="DNA breaking-rejoining enzymes"/>
    <property type="match status" value="1"/>
</dbReference>
<dbReference type="Gene3D" id="1.10.443.10">
    <property type="entry name" value="Intergrase catalytic core"/>
    <property type="match status" value="1"/>
</dbReference>
<evidence type="ECO:0000256" key="1">
    <source>
        <dbReference type="ARBA" id="ARBA00008857"/>
    </source>
</evidence>
<dbReference type="Proteomes" id="UP000477980">
    <property type="component" value="Unassembled WGS sequence"/>
</dbReference>
<protein>
    <submittedName>
        <fullName evidence="5">Transposase</fullName>
    </submittedName>
</protein>
<sequence>MATFKIVVQKQRNDGFYAVYIRVTHNRGVKYLRTDKIVDAKGINKKNKEVKDPFVLQSCSNKIARFAEMLNKVEIRKWDVHDVVAYLEKGTDDVCFSDYARKYHDDMYNNGHERNARNYELAYQHLERYTGTNKLMFSQLTSHLINGWIKSLEKTSRAKEMYPVCVRQIFKQALLDFNDYDSGIIRIATNPWMKIKIPRADTPLKKAISLDEVRAFFTAPLPESDRKVPLSELGRDVAMMVICLAGMNTVDIYNLKKENYINGIIGYERAKTRRARKDNAYIEMRVPNILLPIFEKYKDDTNSPYLFNFHRKMSTSDSFCANINVGIRQICEKSLGLPHDKTYCVYTFRHTWATVAQNDCGASLAEIGFAMNHSDKFKVTRTYVKVDFLPAWELNEKVINKIFFTTDKSAGQREKEKDPNQFTRFSYKQLIKGTLYFRGRILAQIENVGYNNVNEIIKELMSRIPETIPSKTLVQIRIENKDKNETQDYTREVK</sequence>
<keyword evidence="3" id="KW-0233">DNA recombination</keyword>
<dbReference type="GO" id="GO:0006310">
    <property type="term" value="P:DNA recombination"/>
    <property type="evidence" value="ECO:0007669"/>
    <property type="project" value="UniProtKB-KW"/>
</dbReference>
<dbReference type="PROSITE" id="PS51898">
    <property type="entry name" value="TYR_RECOMBINASE"/>
    <property type="match status" value="1"/>
</dbReference>
<dbReference type="InterPro" id="IPR002104">
    <property type="entry name" value="Integrase_catalytic"/>
</dbReference>